<dbReference type="InterPro" id="IPR020845">
    <property type="entry name" value="AMP-binding_CS"/>
</dbReference>
<dbReference type="KEGG" id="afs:AFR_38990"/>
<dbReference type="PROSITE" id="PS00455">
    <property type="entry name" value="AMP_BINDING"/>
    <property type="match status" value="1"/>
</dbReference>
<dbReference type="Pfam" id="PF13193">
    <property type="entry name" value="AMP-binding_C"/>
    <property type="match status" value="1"/>
</dbReference>
<feature type="domain" description="AMP-dependent synthetase/ligase" evidence="1">
    <location>
        <begin position="11"/>
        <end position="375"/>
    </location>
</feature>
<protein>
    <submittedName>
        <fullName evidence="3">AMP-dependent synthetase and ligase</fullName>
    </submittedName>
</protein>
<evidence type="ECO:0000313" key="4">
    <source>
        <dbReference type="Proteomes" id="UP000017746"/>
    </source>
</evidence>
<evidence type="ECO:0000259" key="2">
    <source>
        <dbReference type="Pfam" id="PF13193"/>
    </source>
</evidence>
<dbReference type="Proteomes" id="UP000017746">
    <property type="component" value="Chromosome"/>
</dbReference>
<organism evidence="3 4">
    <name type="scientific">Actinoplanes friuliensis DSM 7358</name>
    <dbReference type="NCBI Taxonomy" id="1246995"/>
    <lineage>
        <taxon>Bacteria</taxon>
        <taxon>Bacillati</taxon>
        <taxon>Actinomycetota</taxon>
        <taxon>Actinomycetes</taxon>
        <taxon>Micromonosporales</taxon>
        <taxon>Micromonosporaceae</taxon>
        <taxon>Actinoplanes</taxon>
    </lineage>
</organism>
<evidence type="ECO:0000313" key="3">
    <source>
        <dbReference type="EMBL" id="AGZ46052.1"/>
    </source>
</evidence>
<gene>
    <name evidence="3" type="ORF">AFR_38990</name>
</gene>
<feature type="domain" description="AMP-binding enzyme C-terminal" evidence="2">
    <location>
        <begin position="425"/>
        <end position="499"/>
    </location>
</feature>
<dbReference type="AlphaFoldDB" id="U5WAN9"/>
<dbReference type="Pfam" id="PF00501">
    <property type="entry name" value="AMP-binding"/>
    <property type="match status" value="1"/>
</dbReference>
<dbReference type="STRING" id="1246995.AFR_38990"/>
<dbReference type="eggNOG" id="COG0318">
    <property type="taxonomic scope" value="Bacteria"/>
</dbReference>
<evidence type="ECO:0000259" key="1">
    <source>
        <dbReference type="Pfam" id="PF00501"/>
    </source>
</evidence>
<dbReference type="PANTHER" id="PTHR43767">
    <property type="entry name" value="LONG-CHAIN-FATTY-ACID--COA LIGASE"/>
    <property type="match status" value="1"/>
</dbReference>
<dbReference type="Gene3D" id="3.30.300.30">
    <property type="match status" value="1"/>
</dbReference>
<dbReference type="RefSeq" id="WP_023562386.1">
    <property type="nucleotide sequence ID" value="NC_022657.1"/>
</dbReference>
<dbReference type="InterPro" id="IPR050237">
    <property type="entry name" value="ATP-dep_AMP-bd_enzyme"/>
</dbReference>
<dbReference type="GO" id="GO:0016877">
    <property type="term" value="F:ligase activity, forming carbon-sulfur bonds"/>
    <property type="evidence" value="ECO:0007669"/>
    <property type="project" value="UniProtKB-ARBA"/>
</dbReference>
<dbReference type="CDD" id="cd05936">
    <property type="entry name" value="FC-FACS_FadD_like"/>
    <property type="match status" value="1"/>
</dbReference>
<dbReference type="InterPro" id="IPR000873">
    <property type="entry name" value="AMP-dep_synth/lig_dom"/>
</dbReference>
<sequence>MTMLSLAAVLAEGARRYPDKVAVVDGAARITYHELWEQSRSYAAGLRELGVGPGDTVAILIPNLADFPRAYYGALAVGAQLVPVHLLLTAEEMAYVLRDSRTDLLVAHSSQLKTAAAAAKLAGVKVASVGPMPPGIPDAPPRLEEAAAGVPPLPTYVSREAEDVAVIFYTSGTTGEPKGALLTHLNLVMNATVNVFDANEVNSSDVVMGCLPLFHTFGQTVGMNGTFRLGGTLVLLARFTGEAAIELMVREHVTVFHGVPTMYIGLLEAAAKADKLPELRICVSGGASLPVAVLERFSETFHSTVFEGYGLSETSPTATTNQPAFGTRAGTIGHPIWGVEVEIARAEIDDRIELLPAGELGEIVIRGHNVFAGYLNRPEETAQAVVDGWFRSGDLGTKDAEGFITIVDRKKDLVIRGGFNVYPREVEEVLARHPSVVQVAVIGVPDEVFGEEICAVVVADPAGITEDELIEWSKEQLGRHKYPRQVRFVDALPMGPSFKVLKRELRRTFGS</sequence>
<dbReference type="HOGENOM" id="CLU_000022_59_10_11"/>
<keyword evidence="4" id="KW-1185">Reference proteome</keyword>
<reference evidence="3 4" key="1">
    <citation type="journal article" date="2014" name="J. Biotechnol.">
        <title>Complete genome sequence of the actinobacterium Actinoplanes friuliensis HAG 010964, producer of the lipopeptide antibiotic friulimycin.</title>
        <authorList>
            <person name="Ruckert C."/>
            <person name="Szczepanowski R."/>
            <person name="Albersmeier A."/>
            <person name="Goesmann A."/>
            <person name="Fischer N."/>
            <person name="Steinkamper A."/>
            <person name="Puhler A."/>
            <person name="Biener R."/>
            <person name="Schwartz D."/>
            <person name="Kalinowski J."/>
        </authorList>
    </citation>
    <scope>NUCLEOTIDE SEQUENCE [LARGE SCALE GENOMIC DNA]</scope>
    <source>
        <strain evidence="3 4">DSM 7358</strain>
    </source>
</reference>
<dbReference type="InterPro" id="IPR042099">
    <property type="entry name" value="ANL_N_sf"/>
</dbReference>
<dbReference type="InterPro" id="IPR045851">
    <property type="entry name" value="AMP-bd_C_sf"/>
</dbReference>
<dbReference type="EMBL" id="CP006272">
    <property type="protein sequence ID" value="AGZ46052.1"/>
    <property type="molecule type" value="Genomic_DNA"/>
</dbReference>
<dbReference type="SUPFAM" id="SSF56801">
    <property type="entry name" value="Acetyl-CoA synthetase-like"/>
    <property type="match status" value="1"/>
</dbReference>
<dbReference type="Gene3D" id="3.40.50.12780">
    <property type="entry name" value="N-terminal domain of ligase-like"/>
    <property type="match status" value="1"/>
</dbReference>
<dbReference type="PATRIC" id="fig|1246995.3.peg.7891"/>
<dbReference type="InterPro" id="IPR025110">
    <property type="entry name" value="AMP-bd_C"/>
</dbReference>
<name>U5WAN9_9ACTN</name>
<accession>U5WAN9</accession>
<keyword evidence="3" id="KW-0436">Ligase</keyword>
<dbReference type="OrthoDB" id="9803968at2"/>
<proteinExistence type="predicted"/>
<dbReference type="PANTHER" id="PTHR43767:SF12">
    <property type="entry name" value="AMP-DEPENDENT SYNTHETASE AND LIGASE"/>
    <property type="match status" value="1"/>
</dbReference>